<protein>
    <submittedName>
        <fullName evidence="4">Ribosomal protein S18 acetylase RimI-like enzyme</fullName>
    </submittedName>
</protein>
<accession>A0A4Q7U0F7</accession>
<keyword evidence="4" id="KW-0687">Ribonucleoprotein</keyword>
<dbReference type="CDD" id="cd04301">
    <property type="entry name" value="NAT_SF"/>
    <property type="match status" value="1"/>
</dbReference>
<organism evidence="4 5">
    <name type="scientific">Leucobacter luti</name>
    <dbReference type="NCBI Taxonomy" id="340320"/>
    <lineage>
        <taxon>Bacteria</taxon>
        <taxon>Bacillati</taxon>
        <taxon>Actinomycetota</taxon>
        <taxon>Actinomycetes</taxon>
        <taxon>Micrococcales</taxon>
        <taxon>Microbacteriaceae</taxon>
        <taxon>Leucobacter</taxon>
    </lineage>
</organism>
<sequence>MSATVAADELVVRVVHPGDPPARPLLADLEREYDARYVVEVFGEPASVELNRYPEAEFTAPHGSFLLLLSGGEAVSGGAFMRFDERTAEFKRIWTRADLRGRGLAKRVLAALEHEAARLGYERIYLTTGPRQPEAVALYLGTGYTPQFDPARPADQIGVHPFTKELGPAHRRAAAAAQEARP</sequence>
<dbReference type="InterPro" id="IPR050832">
    <property type="entry name" value="Bact_Acetyltransf"/>
</dbReference>
<dbReference type="InterPro" id="IPR000182">
    <property type="entry name" value="GNAT_dom"/>
</dbReference>
<dbReference type="Gene3D" id="3.40.630.30">
    <property type="match status" value="1"/>
</dbReference>
<evidence type="ECO:0000256" key="2">
    <source>
        <dbReference type="ARBA" id="ARBA00023315"/>
    </source>
</evidence>
<keyword evidence="1" id="KW-0808">Transferase</keyword>
<proteinExistence type="predicted"/>
<dbReference type="RefSeq" id="WP_198677457.1">
    <property type="nucleotide sequence ID" value="NZ_QYAG01000001.1"/>
</dbReference>
<reference evidence="4 5" key="1">
    <citation type="journal article" date="2015" name="Stand. Genomic Sci.">
        <title>Genomic Encyclopedia of Bacterial and Archaeal Type Strains, Phase III: the genomes of soil and plant-associated and newly described type strains.</title>
        <authorList>
            <person name="Whitman W.B."/>
            <person name="Woyke T."/>
            <person name="Klenk H.P."/>
            <person name="Zhou Y."/>
            <person name="Lilburn T.G."/>
            <person name="Beck B.J."/>
            <person name="De Vos P."/>
            <person name="Vandamme P."/>
            <person name="Eisen J.A."/>
            <person name="Garrity G."/>
            <person name="Hugenholtz P."/>
            <person name="Kyrpides N.C."/>
        </authorList>
    </citation>
    <scope>NUCLEOTIDE SEQUENCE [LARGE SCALE GENOMIC DNA]</scope>
    <source>
        <strain evidence="4 5">RF6</strain>
    </source>
</reference>
<dbReference type="PANTHER" id="PTHR43877:SF2">
    <property type="entry name" value="AMINOALKYLPHOSPHONATE N-ACETYLTRANSFERASE-RELATED"/>
    <property type="match status" value="1"/>
</dbReference>
<comment type="caution">
    <text evidence="4">The sequence shown here is derived from an EMBL/GenBank/DDBJ whole genome shotgun (WGS) entry which is preliminary data.</text>
</comment>
<dbReference type="EMBL" id="SHKI01000003">
    <property type="protein sequence ID" value="RZT66854.1"/>
    <property type="molecule type" value="Genomic_DNA"/>
</dbReference>
<dbReference type="Proteomes" id="UP000291832">
    <property type="component" value="Unassembled WGS sequence"/>
</dbReference>
<keyword evidence="4" id="KW-0689">Ribosomal protein</keyword>
<feature type="domain" description="N-acetyltransferase" evidence="3">
    <location>
        <begin position="13"/>
        <end position="163"/>
    </location>
</feature>
<keyword evidence="2" id="KW-0012">Acyltransferase</keyword>
<dbReference type="GO" id="GO:0005840">
    <property type="term" value="C:ribosome"/>
    <property type="evidence" value="ECO:0007669"/>
    <property type="project" value="UniProtKB-KW"/>
</dbReference>
<dbReference type="Pfam" id="PF00583">
    <property type="entry name" value="Acetyltransf_1"/>
    <property type="match status" value="1"/>
</dbReference>
<dbReference type="GO" id="GO:0016747">
    <property type="term" value="F:acyltransferase activity, transferring groups other than amino-acyl groups"/>
    <property type="evidence" value="ECO:0007669"/>
    <property type="project" value="InterPro"/>
</dbReference>
<gene>
    <name evidence="4" type="ORF">EV139_0981</name>
</gene>
<evidence type="ECO:0000256" key="1">
    <source>
        <dbReference type="ARBA" id="ARBA00022679"/>
    </source>
</evidence>
<dbReference type="InterPro" id="IPR016181">
    <property type="entry name" value="Acyl_CoA_acyltransferase"/>
</dbReference>
<evidence type="ECO:0000259" key="3">
    <source>
        <dbReference type="PROSITE" id="PS51186"/>
    </source>
</evidence>
<evidence type="ECO:0000313" key="5">
    <source>
        <dbReference type="Proteomes" id="UP000291832"/>
    </source>
</evidence>
<keyword evidence="5" id="KW-1185">Reference proteome</keyword>
<dbReference type="PANTHER" id="PTHR43877">
    <property type="entry name" value="AMINOALKYLPHOSPHONATE N-ACETYLTRANSFERASE-RELATED-RELATED"/>
    <property type="match status" value="1"/>
</dbReference>
<dbReference type="AlphaFoldDB" id="A0A4Q7U0F7"/>
<evidence type="ECO:0000313" key="4">
    <source>
        <dbReference type="EMBL" id="RZT66854.1"/>
    </source>
</evidence>
<dbReference type="SUPFAM" id="SSF55729">
    <property type="entry name" value="Acyl-CoA N-acyltransferases (Nat)"/>
    <property type="match status" value="1"/>
</dbReference>
<name>A0A4Q7U0F7_9MICO</name>
<dbReference type="PROSITE" id="PS51186">
    <property type="entry name" value="GNAT"/>
    <property type="match status" value="1"/>
</dbReference>